<comment type="caution">
    <text evidence="2">The sequence shown here is derived from an EMBL/GenBank/DDBJ whole genome shotgun (WGS) entry which is preliminary data.</text>
</comment>
<organism evidence="2 3">
    <name type="scientific">Brevundimonas kwangchunensis</name>
    <dbReference type="NCBI Taxonomy" id="322163"/>
    <lineage>
        <taxon>Bacteria</taxon>
        <taxon>Pseudomonadati</taxon>
        <taxon>Pseudomonadota</taxon>
        <taxon>Alphaproteobacteria</taxon>
        <taxon>Caulobacterales</taxon>
        <taxon>Caulobacteraceae</taxon>
        <taxon>Brevundimonas</taxon>
    </lineage>
</organism>
<evidence type="ECO:0000256" key="1">
    <source>
        <dbReference type="SAM" id="MobiDB-lite"/>
    </source>
</evidence>
<dbReference type="EMBL" id="BAAAGA010000001">
    <property type="protein sequence ID" value="GAA0613622.1"/>
    <property type="molecule type" value="Genomic_DNA"/>
</dbReference>
<feature type="region of interest" description="Disordered" evidence="1">
    <location>
        <begin position="36"/>
        <end position="58"/>
    </location>
</feature>
<accession>A0ABN1GKU5</accession>
<protein>
    <submittedName>
        <fullName evidence="2">Uncharacterized protein</fullName>
    </submittedName>
</protein>
<keyword evidence="3" id="KW-1185">Reference proteome</keyword>
<evidence type="ECO:0000313" key="3">
    <source>
        <dbReference type="Proteomes" id="UP001501352"/>
    </source>
</evidence>
<evidence type="ECO:0000313" key="2">
    <source>
        <dbReference type="EMBL" id="GAA0613622.1"/>
    </source>
</evidence>
<dbReference type="RefSeq" id="WP_343790086.1">
    <property type="nucleotide sequence ID" value="NZ_BAAAGA010000001.1"/>
</dbReference>
<dbReference type="Proteomes" id="UP001501352">
    <property type="component" value="Unassembled WGS sequence"/>
</dbReference>
<reference evidence="2 3" key="1">
    <citation type="journal article" date="2019" name="Int. J. Syst. Evol. Microbiol.">
        <title>The Global Catalogue of Microorganisms (GCM) 10K type strain sequencing project: providing services to taxonomists for standard genome sequencing and annotation.</title>
        <authorList>
            <consortium name="The Broad Institute Genomics Platform"/>
            <consortium name="The Broad Institute Genome Sequencing Center for Infectious Disease"/>
            <person name="Wu L."/>
            <person name="Ma J."/>
        </authorList>
    </citation>
    <scope>NUCLEOTIDE SEQUENCE [LARGE SCALE GENOMIC DNA]</scope>
    <source>
        <strain evidence="2 3">JCM 12928</strain>
    </source>
</reference>
<gene>
    <name evidence="2" type="ORF">GCM10009422_05740</name>
</gene>
<proteinExistence type="predicted"/>
<name>A0ABN1GKU5_9CAUL</name>
<sequence length="184" mass="19450">MSGFIVAAFAGLLMQQQAEPHPSTLSLYQAPAIRPFEPPSDFGREPAQGDGAGDLHRRPLEAPVSVDRYVRSYEFTPSDNEAAYDQGVASAEIRVDQTAGPLDGAWRVTDERGHVLFNMVISDRGALIEGGWRGGEGSGVVTADGRTVTLEGLGVLALEADGSGWRGTLTGDGRPKTVTVSRPG</sequence>